<protein>
    <submittedName>
        <fullName evidence="1">Uncharacterized protein</fullName>
    </submittedName>
</protein>
<name>A0A1L9T8C4_9EURO</name>
<dbReference type="EMBL" id="KV878592">
    <property type="protein sequence ID" value="OJJ55635.1"/>
    <property type="molecule type" value="Genomic_DNA"/>
</dbReference>
<dbReference type="GeneID" id="63761328"/>
<dbReference type="VEuPathDB" id="FungiDB:ASPSYDRAFT_34542"/>
<organism evidence="1 2">
    <name type="scientific">Aspergillus sydowii CBS 593.65</name>
    <dbReference type="NCBI Taxonomy" id="1036612"/>
    <lineage>
        <taxon>Eukaryota</taxon>
        <taxon>Fungi</taxon>
        <taxon>Dikarya</taxon>
        <taxon>Ascomycota</taxon>
        <taxon>Pezizomycotina</taxon>
        <taxon>Eurotiomycetes</taxon>
        <taxon>Eurotiomycetidae</taxon>
        <taxon>Eurotiales</taxon>
        <taxon>Aspergillaceae</taxon>
        <taxon>Aspergillus</taxon>
        <taxon>Aspergillus subgen. Nidulantes</taxon>
    </lineage>
</organism>
<evidence type="ECO:0000313" key="2">
    <source>
        <dbReference type="Proteomes" id="UP000184356"/>
    </source>
</evidence>
<dbReference type="OrthoDB" id="10375264at2759"/>
<evidence type="ECO:0000313" key="1">
    <source>
        <dbReference type="EMBL" id="OJJ55635.1"/>
    </source>
</evidence>
<dbReference type="RefSeq" id="XP_040699441.1">
    <property type="nucleotide sequence ID" value="XM_040845255.1"/>
</dbReference>
<sequence length="163" mass="18064">MSSSSTVSVAPTDSLTARDAKSALGLLTTRLSDVYQTYDIAVGYHTATKTWKIFVRMTTPVQPERQDEYKPATEKCSLEVKLASEDPVLFEPDAESVDFDAELAALEQVTQIAMYKGTPFLLQCNGDAQEHDCLALEAVLRIDSRGLDGVIERSKNWLWVPSF</sequence>
<dbReference type="Proteomes" id="UP000184356">
    <property type="component" value="Unassembled WGS sequence"/>
</dbReference>
<reference evidence="2" key="1">
    <citation type="journal article" date="2017" name="Genome Biol.">
        <title>Comparative genomics reveals high biological diversity and specific adaptations in the industrially and medically important fungal genus Aspergillus.</title>
        <authorList>
            <person name="de Vries R.P."/>
            <person name="Riley R."/>
            <person name="Wiebenga A."/>
            <person name="Aguilar-Osorio G."/>
            <person name="Amillis S."/>
            <person name="Uchima C.A."/>
            <person name="Anderluh G."/>
            <person name="Asadollahi M."/>
            <person name="Askin M."/>
            <person name="Barry K."/>
            <person name="Battaglia E."/>
            <person name="Bayram O."/>
            <person name="Benocci T."/>
            <person name="Braus-Stromeyer S.A."/>
            <person name="Caldana C."/>
            <person name="Canovas D."/>
            <person name="Cerqueira G.C."/>
            <person name="Chen F."/>
            <person name="Chen W."/>
            <person name="Choi C."/>
            <person name="Clum A."/>
            <person name="Dos Santos R.A."/>
            <person name="Damasio A.R."/>
            <person name="Diallinas G."/>
            <person name="Emri T."/>
            <person name="Fekete E."/>
            <person name="Flipphi M."/>
            <person name="Freyberg S."/>
            <person name="Gallo A."/>
            <person name="Gournas C."/>
            <person name="Habgood R."/>
            <person name="Hainaut M."/>
            <person name="Harispe M.L."/>
            <person name="Henrissat B."/>
            <person name="Hilden K.S."/>
            <person name="Hope R."/>
            <person name="Hossain A."/>
            <person name="Karabika E."/>
            <person name="Karaffa L."/>
            <person name="Karanyi Z."/>
            <person name="Krasevec N."/>
            <person name="Kuo A."/>
            <person name="Kusch H."/>
            <person name="LaButti K."/>
            <person name="Lagendijk E.L."/>
            <person name="Lapidus A."/>
            <person name="Levasseur A."/>
            <person name="Lindquist E."/>
            <person name="Lipzen A."/>
            <person name="Logrieco A.F."/>
            <person name="MacCabe A."/>
            <person name="Maekelae M.R."/>
            <person name="Malavazi I."/>
            <person name="Melin P."/>
            <person name="Meyer V."/>
            <person name="Mielnichuk N."/>
            <person name="Miskei M."/>
            <person name="Molnar A.P."/>
            <person name="Mule G."/>
            <person name="Ngan C.Y."/>
            <person name="Orejas M."/>
            <person name="Orosz E."/>
            <person name="Ouedraogo J.P."/>
            <person name="Overkamp K.M."/>
            <person name="Park H.-S."/>
            <person name="Perrone G."/>
            <person name="Piumi F."/>
            <person name="Punt P.J."/>
            <person name="Ram A.F."/>
            <person name="Ramon A."/>
            <person name="Rauscher S."/>
            <person name="Record E."/>
            <person name="Riano-Pachon D.M."/>
            <person name="Robert V."/>
            <person name="Roehrig J."/>
            <person name="Ruller R."/>
            <person name="Salamov A."/>
            <person name="Salih N.S."/>
            <person name="Samson R.A."/>
            <person name="Sandor E."/>
            <person name="Sanguinetti M."/>
            <person name="Schuetze T."/>
            <person name="Sepcic K."/>
            <person name="Shelest E."/>
            <person name="Sherlock G."/>
            <person name="Sophianopoulou V."/>
            <person name="Squina F.M."/>
            <person name="Sun H."/>
            <person name="Susca A."/>
            <person name="Todd R.B."/>
            <person name="Tsang A."/>
            <person name="Unkles S.E."/>
            <person name="van de Wiele N."/>
            <person name="van Rossen-Uffink D."/>
            <person name="Oliveira J.V."/>
            <person name="Vesth T.C."/>
            <person name="Visser J."/>
            <person name="Yu J.-H."/>
            <person name="Zhou M."/>
            <person name="Andersen M.R."/>
            <person name="Archer D.B."/>
            <person name="Baker S.E."/>
            <person name="Benoit I."/>
            <person name="Brakhage A.A."/>
            <person name="Braus G.H."/>
            <person name="Fischer R."/>
            <person name="Frisvad J.C."/>
            <person name="Goldman G.H."/>
            <person name="Houbraken J."/>
            <person name="Oakley B."/>
            <person name="Pocsi I."/>
            <person name="Scazzocchio C."/>
            <person name="Seiboth B."/>
            <person name="vanKuyk P.A."/>
            <person name="Wortman J."/>
            <person name="Dyer P.S."/>
            <person name="Grigoriev I.V."/>
        </authorList>
    </citation>
    <scope>NUCLEOTIDE SEQUENCE [LARGE SCALE GENOMIC DNA]</scope>
    <source>
        <strain evidence="2">CBS 593.65</strain>
    </source>
</reference>
<dbReference type="AlphaFoldDB" id="A0A1L9T8C4"/>
<accession>A0A1L9T8C4</accession>
<proteinExistence type="predicted"/>
<gene>
    <name evidence="1" type="ORF">ASPSYDRAFT_34542</name>
</gene>
<keyword evidence="2" id="KW-1185">Reference proteome</keyword>